<reference evidence="1" key="1">
    <citation type="submission" date="2020-10" db="EMBL/GenBank/DDBJ databases">
        <title>Genome Sequence of Monilinia vaccinii-corymbosi Sheds Light on Mummy Berry Disease Infection of Blueberry and Mating Type.</title>
        <authorList>
            <person name="Yow A.G."/>
            <person name="Zhang Y."/>
            <person name="Bansal K."/>
            <person name="Eacker S.M."/>
            <person name="Sullivan S."/>
            <person name="Liachko I."/>
            <person name="Cubeta M.A."/>
            <person name="Rollins J.A."/>
            <person name="Ashrafi H."/>
        </authorList>
    </citation>
    <scope>NUCLEOTIDE SEQUENCE</scope>
    <source>
        <strain evidence="1">RL-1</strain>
    </source>
</reference>
<sequence length="180" mass="20265">MDCKVPIRKYALVSRPSNWAQKGDRVVSQPQVQNITNKSVIPMRRFSGNDENSICFMPIQDIIEKDRSIASRGARVTSRAALIDAHSVALFKGNSNFDYGPGDKFRLFITANRTGYKNDAPLINLRTMKTRSVPVPYVPWLPKMRGPDNKIWAFGGSIRKQTLSNLKDDDSLILTQSSLH</sequence>
<dbReference type="EMBL" id="CP063407">
    <property type="protein sequence ID" value="QSZ32126.1"/>
    <property type="molecule type" value="Genomic_DNA"/>
</dbReference>
<organism evidence="1 2">
    <name type="scientific">Monilinia vaccinii-corymbosi</name>
    <dbReference type="NCBI Taxonomy" id="61207"/>
    <lineage>
        <taxon>Eukaryota</taxon>
        <taxon>Fungi</taxon>
        <taxon>Dikarya</taxon>
        <taxon>Ascomycota</taxon>
        <taxon>Pezizomycotina</taxon>
        <taxon>Leotiomycetes</taxon>
        <taxon>Helotiales</taxon>
        <taxon>Sclerotiniaceae</taxon>
        <taxon>Monilinia</taxon>
    </lineage>
</organism>
<dbReference type="OrthoDB" id="3455134at2759"/>
<evidence type="ECO:0000313" key="1">
    <source>
        <dbReference type="EMBL" id="QSZ32126.1"/>
    </source>
</evidence>
<keyword evidence="2" id="KW-1185">Reference proteome</keyword>
<dbReference type="Proteomes" id="UP000672032">
    <property type="component" value="Chromosome 3"/>
</dbReference>
<gene>
    <name evidence="1" type="ORF">DSL72_001695</name>
</gene>
<accession>A0A8A3P7S1</accession>
<proteinExistence type="predicted"/>
<dbReference type="AlphaFoldDB" id="A0A8A3P7S1"/>
<name>A0A8A3P7S1_9HELO</name>
<evidence type="ECO:0000313" key="2">
    <source>
        <dbReference type="Proteomes" id="UP000672032"/>
    </source>
</evidence>
<protein>
    <submittedName>
        <fullName evidence="1">Uncharacterized protein</fullName>
    </submittedName>
</protein>